<gene>
    <name evidence="1" type="ORF">LX64_04286</name>
</gene>
<keyword evidence="2" id="KW-1185">Reference proteome</keyword>
<evidence type="ECO:0000313" key="2">
    <source>
        <dbReference type="Proteomes" id="UP000249547"/>
    </source>
</evidence>
<dbReference type="RefSeq" id="WP_111599694.1">
    <property type="nucleotide sequence ID" value="NZ_QLLL01000009.1"/>
</dbReference>
<dbReference type="EMBL" id="QLLL01000009">
    <property type="protein sequence ID" value="RAI99734.1"/>
    <property type="molecule type" value="Genomic_DNA"/>
</dbReference>
<reference evidence="1 2" key="1">
    <citation type="submission" date="2018-06" db="EMBL/GenBank/DDBJ databases">
        <title>Genomic Encyclopedia of Archaeal and Bacterial Type Strains, Phase II (KMG-II): from individual species to whole genera.</title>
        <authorList>
            <person name="Goeker M."/>
        </authorList>
    </citation>
    <scope>NUCLEOTIDE SEQUENCE [LARGE SCALE GENOMIC DNA]</scope>
    <source>
        <strain evidence="1 2">DSM 23857</strain>
    </source>
</reference>
<dbReference type="AlphaFoldDB" id="A0A327Q6X8"/>
<evidence type="ECO:0000313" key="1">
    <source>
        <dbReference type="EMBL" id="RAI99734.1"/>
    </source>
</evidence>
<protein>
    <submittedName>
        <fullName evidence="1">Uncharacterized protein</fullName>
    </submittedName>
</protein>
<dbReference type="Proteomes" id="UP000249547">
    <property type="component" value="Unassembled WGS sequence"/>
</dbReference>
<comment type="caution">
    <text evidence="1">The sequence shown here is derived from an EMBL/GenBank/DDBJ whole genome shotgun (WGS) entry which is preliminary data.</text>
</comment>
<organism evidence="1 2">
    <name type="scientific">Chitinophaga skermanii</name>
    <dbReference type="NCBI Taxonomy" id="331697"/>
    <lineage>
        <taxon>Bacteria</taxon>
        <taxon>Pseudomonadati</taxon>
        <taxon>Bacteroidota</taxon>
        <taxon>Chitinophagia</taxon>
        <taxon>Chitinophagales</taxon>
        <taxon>Chitinophagaceae</taxon>
        <taxon>Chitinophaga</taxon>
    </lineage>
</organism>
<name>A0A327Q6X8_9BACT</name>
<proteinExistence type="predicted"/>
<sequence length="164" mass="18671">MKKTLWSILYGIAIIGLFSQGKCTKDNHKSDCSEFMRTMFAPPLFIMIKENGKAISNEAASKVKVYQNVDGQKRYFNTRNAGENEQLAYPVIIVMDVLEASINKTNTFYVEYGDAQTPSNKLEISYMGRSAETNCQYKMKSIKFDNKVPTTDTSVVYRPYVLNK</sequence>
<accession>A0A327Q6X8</accession>